<dbReference type="GO" id="GO:0010038">
    <property type="term" value="P:response to metal ion"/>
    <property type="evidence" value="ECO:0007669"/>
    <property type="project" value="InterPro"/>
</dbReference>
<evidence type="ECO:0000256" key="2">
    <source>
        <dbReference type="ARBA" id="ARBA00022840"/>
    </source>
</evidence>
<reference evidence="3 4" key="1">
    <citation type="journal article" date="2018" name="Genome Biol. Evol.">
        <title>Cladogenesis and Genomic Streamlining in Extracellular Endosymbionts of Tropical Stink Bugs.</title>
        <authorList>
            <person name="Otero-Bravo A."/>
            <person name="Goffredi S."/>
            <person name="Sabree Z.L."/>
        </authorList>
    </citation>
    <scope>NUCLEOTIDE SEQUENCE [LARGE SCALE GENOMIC DNA]</scope>
    <source>
        <strain evidence="3 4">SoEE</strain>
    </source>
</reference>
<dbReference type="SUPFAM" id="SSF54913">
    <property type="entry name" value="GlnB-like"/>
    <property type="match status" value="1"/>
</dbReference>
<gene>
    <name evidence="3" type="ORF">CRV12_01665</name>
</gene>
<accession>A0A2P5SZZ8</accession>
<dbReference type="GO" id="GO:0005507">
    <property type="term" value="F:copper ion binding"/>
    <property type="evidence" value="ECO:0007669"/>
    <property type="project" value="TreeGrafter"/>
</dbReference>
<organism evidence="3 4">
    <name type="scientific">Candidatus Pantoea edessiphila</name>
    <dbReference type="NCBI Taxonomy" id="2044610"/>
    <lineage>
        <taxon>Bacteria</taxon>
        <taxon>Pseudomonadati</taxon>
        <taxon>Pseudomonadota</taxon>
        <taxon>Gammaproteobacteria</taxon>
        <taxon>Enterobacterales</taxon>
        <taxon>Erwiniaceae</taxon>
        <taxon>Pantoea</taxon>
    </lineage>
</organism>
<dbReference type="InterPro" id="IPR011322">
    <property type="entry name" value="N-reg_PII-like_a/b"/>
</dbReference>
<dbReference type="Proteomes" id="UP000296153">
    <property type="component" value="Unassembled WGS sequence"/>
</dbReference>
<evidence type="ECO:0000256" key="1">
    <source>
        <dbReference type="ARBA" id="ARBA00010169"/>
    </source>
</evidence>
<dbReference type="InterPro" id="IPR015867">
    <property type="entry name" value="N-reg_PII/ATP_PRibTrfase_C"/>
</dbReference>
<dbReference type="AlphaFoldDB" id="A0A2P5SZZ8"/>
<comment type="similarity">
    <text evidence="1">Belongs to the CutA family.</text>
</comment>
<comment type="caution">
    <text evidence="3">The sequence shown here is derived from an EMBL/GenBank/DDBJ whole genome shotgun (WGS) entry which is preliminary data.</text>
</comment>
<dbReference type="Gene3D" id="3.30.70.120">
    <property type="match status" value="1"/>
</dbReference>
<dbReference type="PANTHER" id="PTHR23419:SF8">
    <property type="entry name" value="FI09726P"/>
    <property type="match status" value="1"/>
</dbReference>
<name>A0A2P5SZZ8_9GAMM</name>
<dbReference type="InterPro" id="IPR004323">
    <property type="entry name" value="Ion_tolerance_CutA"/>
</dbReference>
<dbReference type="PANTHER" id="PTHR23419">
    <property type="entry name" value="DIVALENT CATION TOLERANCE CUTA-RELATED"/>
    <property type="match status" value="1"/>
</dbReference>
<keyword evidence="2" id="KW-0067">ATP-binding</keyword>
<protein>
    <submittedName>
        <fullName evidence="3">Divalent-cation tolerance protein CutA</fullName>
    </submittedName>
</protein>
<keyword evidence="2" id="KW-0547">Nucleotide-binding</keyword>
<dbReference type="RefSeq" id="WP_136130934.1">
    <property type="nucleotide sequence ID" value="NZ_PDKT01000002.1"/>
</dbReference>
<evidence type="ECO:0000313" key="3">
    <source>
        <dbReference type="EMBL" id="PPI87905.1"/>
    </source>
</evidence>
<dbReference type="EMBL" id="PDKT01000002">
    <property type="protein sequence ID" value="PPI87905.1"/>
    <property type="molecule type" value="Genomic_DNA"/>
</dbReference>
<dbReference type="GO" id="GO:0005524">
    <property type="term" value="F:ATP binding"/>
    <property type="evidence" value="ECO:0007669"/>
    <property type="project" value="UniProtKB-KW"/>
</dbReference>
<dbReference type="Pfam" id="PF03091">
    <property type="entry name" value="CutA1"/>
    <property type="match status" value="1"/>
</dbReference>
<sequence>MSVIIVISTIPKQQADRIAKKLLESRLAACITLIPGVISYYFWDNKLQKTNEFQMLIKSDQINQERLLNLLREIHPYELPELLVIPIQYADEKYNVWLKECLTKIK</sequence>
<evidence type="ECO:0000313" key="4">
    <source>
        <dbReference type="Proteomes" id="UP000296153"/>
    </source>
</evidence>
<proteinExistence type="inferred from homology"/>
<dbReference type="OrthoDB" id="37622at2"/>